<evidence type="ECO:0000256" key="3">
    <source>
        <dbReference type="ARBA" id="ARBA00022475"/>
    </source>
</evidence>
<dbReference type="EMBL" id="JAPJZI010000001">
    <property type="protein sequence ID" value="MDA5400723.1"/>
    <property type="molecule type" value="Genomic_DNA"/>
</dbReference>
<keyword evidence="9" id="KW-1185">Reference proteome</keyword>
<feature type="transmembrane region" description="Helical" evidence="7">
    <location>
        <begin position="103"/>
        <end position="130"/>
    </location>
</feature>
<dbReference type="RefSeq" id="WP_267993155.1">
    <property type="nucleotide sequence ID" value="NZ_JAPJZI010000001.1"/>
</dbReference>
<keyword evidence="3" id="KW-1003">Cell membrane</keyword>
<dbReference type="AlphaFoldDB" id="A0A9X3UKC8"/>
<comment type="caution">
    <text evidence="8">The sequence shown here is derived from an EMBL/GenBank/DDBJ whole genome shotgun (WGS) entry which is preliminary data.</text>
</comment>
<gene>
    <name evidence="8" type="ORF">OQ273_19270</name>
</gene>
<dbReference type="PANTHER" id="PTHR33508">
    <property type="entry name" value="UPF0056 MEMBRANE PROTEIN YHCE"/>
    <property type="match status" value="1"/>
</dbReference>
<name>A0A9X3UKC8_9HYPH</name>
<dbReference type="GO" id="GO:0005886">
    <property type="term" value="C:plasma membrane"/>
    <property type="evidence" value="ECO:0007669"/>
    <property type="project" value="UniProtKB-SubCell"/>
</dbReference>
<reference evidence="8" key="1">
    <citation type="submission" date="2022-11" db="EMBL/GenBank/DDBJ databases">
        <title>Draft genome sequence of Hoeflea poritis E7-10 and Hoeflea prorocentri PM5-8, separated from scleractinian coral Porites lutea and marine dinoflagellate.</title>
        <authorList>
            <person name="Zhang G."/>
            <person name="Wei Q."/>
            <person name="Cai L."/>
        </authorList>
    </citation>
    <scope>NUCLEOTIDE SEQUENCE</scope>
    <source>
        <strain evidence="8">PM5-8</strain>
    </source>
</reference>
<feature type="transmembrane region" description="Helical" evidence="7">
    <location>
        <begin position="33"/>
        <end position="52"/>
    </location>
</feature>
<evidence type="ECO:0000256" key="5">
    <source>
        <dbReference type="ARBA" id="ARBA00022989"/>
    </source>
</evidence>
<keyword evidence="5 7" id="KW-1133">Transmembrane helix</keyword>
<feature type="transmembrane region" description="Helical" evidence="7">
    <location>
        <begin position="136"/>
        <end position="156"/>
    </location>
</feature>
<evidence type="ECO:0000256" key="1">
    <source>
        <dbReference type="ARBA" id="ARBA00004651"/>
    </source>
</evidence>
<protein>
    <recommendedName>
        <fullName evidence="7">UPF0056 membrane protein</fullName>
    </recommendedName>
</protein>
<evidence type="ECO:0000256" key="6">
    <source>
        <dbReference type="ARBA" id="ARBA00023136"/>
    </source>
</evidence>
<comment type="similarity">
    <text evidence="2 7">Belongs to the UPF0056 (MarC) family.</text>
</comment>
<sequence length="207" mass="21541">MRCSAGGAVNPLYGIPIFLGMTKGYSPAERRRTAHVIAATVLVAATIATVIGEEILHFFGISVPAFQIGGGIIVLLIGLSMLHDNTSAGDEKATQEGHEKDKNIAVVPLSIPLTLGPGSFVTIILFAHLLGDGGELVTMLPVIVLISLLVWLGLLFADPISRLLGNTAISVITRIMAIILVAVAVEMALNGAVSFYHHSIAAVPSGS</sequence>
<dbReference type="NCBIfam" id="TIGR00427">
    <property type="entry name" value="NAAT family transporter"/>
    <property type="match status" value="1"/>
</dbReference>
<dbReference type="PANTHER" id="PTHR33508:SF1">
    <property type="entry name" value="UPF0056 MEMBRANE PROTEIN YHCE"/>
    <property type="match status" value="1"/>
</dbReference>
<organism evidence="8 9">
    <name type="scientific">Hoeflea prorocentri</name>
    <dbReference type="NCBI Taxonomy" id="1922333"/>
    <lineage>
        <taxon>Bacteria</taxon>
        <taxon>Pseudomonadati</taxon>
        <taxon>Pseudomonadota</taxon>
        <taxon>Alphaproteobacteria</taxon>
        <taxon>Hyphomicrobiales</taxon>
        <taxon>Rhizobiaceae</taxon>
        <taxon>Hoeflea</taxon>
    </lineage>
</organism>
<dbReference type="InterPro" id="IPR002771">
    <property type="entry name" value="Multi_antbiot-R_MarC"/>
</dbReference>
<evidence type="ECO:0000313" key="9">
    <source>
        <dbReference type="Proteomes" id="UP001151234"/>
    </source>
</evidence>
<keyword evidence="6 7" id="KW-0472">Membrane</keyword>
<proteinExistence type="inferred from homology"/>
<feature type="transmembrane region" description="Helical" evidence="7">
    <location>
        <begin position="163"/>
        <end position="185"/>
    </location>
</feature>
<dbReference type="Proteomes" id="UP001151234">
    <property type="component" value="Unassembled WGS sequence"/>
</dbReference>
<evidence type="ECO:0000256" key="4">
    <source>
        <dbReference type="ARBA" id="ARBA00022692"/>
    </source>
</evidence>
<comment type="subcellular location">
    <subcellularLocation>
        <location evidence="1 7">Cell membrane</location>
        <topology evidence="1 7">Multi-pass membrane protein</topology>
    </subcellularLocation>
</comment>
<evidence type="ECO:0000313" key="8">
    <source>
        <dbReference type="EMBL" id="MDA5400723.1"/>
    </source>
</evidence>
<comment type="caution">
    <text evidence="7">Lacks conserved residue(s) required for the propagation of feature annotation.</text>
</comment>
<feature type="transmembrane region" description="Helical" evidence="7">
    <location>
        <begin position="58"/>
        <end position="82"/>
    </location>
</feature>
<accession>A0A9X3UKC8</accession>
<keyword evidence="4 7" id="KW-0812">Transmembrane</keyword>
<evidence type="ECO:0000256" key="2">
    <source>
        <dbReference type="ARBA" id="ARBA00009784"/>
    </source>
</evidence>
<dbReference type="Pfam" id="PF01914">
    <property type="entry name" value="MarC"/>
    <property type="match status" value="1"/>
</dbReference>
<evidence type="ECO:0000256" key="7">
    <source>
        <dbReference type="RuleBase" id="RU362048"/>
    </source>
</evidence>